<keyword evidence="2" id="KW-1185">Reference proteome</keyword>
<sequence length="85" mass="9242">MFQKMMVETVKMVVVDIEVEVLVIVQMVSIDRHKNQEMQLRRKQMSNGDLRTQSYGGDGTGLLGVQEGAGGAVSTGQLAMGNTGR</sequence>
<reference evidence="1 2" key="1">
    <citation type="journal article" date="2013" name="Nat. Commun.">
        <title>Genome analysis reveals insights into physiology and longevity of the Brandt's bat Myotis brandtii.</title>
        <authorList>
            <person name="Seim I."/>
            <person name="Fang X."/>
            <person name="Xiong Z."/>
            <person name="Lobanov A.V."/>
            <person name="Huang Z."/>
            <person name="Ma S."/>
            <person name="Feng Y."/>
            <person name="Turanov A.A."/>
            <person name="Zhu Y."/>
            <person name="Lenz T.L."/>
            <person name="Gerashchenko M.V."/>
            <person name="Fan D."/>
            <person name="Hee Yim S."/>
            <person name="Yao X."/>
            <person name="Jordan D."/>
            <person name="Xiong Y."/>
            <person name="Ma Y."/>
            <person name="Lyapunov A.N."/>
            <person name="Chen G."/>
            <person name="Kulakova O.I."/>
            <person name="Sun Y."/>
            <person name="Lee S.G."/>
            <person name="Bronson R.T."/>
            <person name="Moskalev A.A."/>
            <person name="Sunyaev S.R."/>
            <person name="Zhang G."/>
            <person name="Krogh A."/>
            <person name="Wang J."/>
            <person name="Gladyshev V.N."/>
        </authorList>
    </citation>
    <scope>NUCLEOTIDE SEQUENCE [LARGE SCALE GENOMIC DNA]</scope>
</reference>
<protein>
    <submittedName>
        <fullName evidence="1">Uncharacterized protein</fullName>
    </submittedName>
</protein>
<gene>
    <name evidence="1" type="ORF">D623_10009976</name>
</gene>
<evidence type="ECO:0000313" key="2">
    <source>
        <dbReference type="Proteomes" id="UP000052978"/>
    </source>
</evidence>
<dbReference type="Proteomes" id="UP000052978">
    <property type="component" value="Unassembled WGS sequence"/>
</dbReference>
<name>S7PWW8_MYOBR</name>
<proteinExistence type="predicted"/>
<accession>S7PWW8</accession>
<organism evidence="1 2">
    <name type="scientific">Myotis brandtii</name>
    <name type="common">Brandt's bat</name>
    <dbReference type="NCBI Taxonomy" id="109478"/>
    <lineage>
        <taxon>Eukaryota</taxon>
        <taxon>Metazoa</taxon>
        <taxon>Chordata</taxon>
        <taxon>Craniata</taxon>
        <taxon>Vertebrata</taxon>
        <taxon>Euteleostomi</taxon>
        <taxon>Mammalia</taxon>
        <taxon>Eutheria</taxon>
        <taxon>Laurasiatheria</taxon>
        <taxon>Chiroptera</taxon>
        <taxon>Yangochiroptera</taxon>
        <taxon>Vespertilionidae</taxon>
        <taxon>Myotis</taxon>
    </lineage>
</organism>
<evidence type="ECO:0000313" key="1">
    <source>
        <dbReference type="EMBL" id="EPQ13037.1"/>
    </source>
</evidence>
<dbReference type="EMBL" id="KE163659">
    <property type="protein sequence ID" value="EPQ13037.1"/>
    <property type="molecule type" value="Genomic_DNA"/>
</dbReference>
<dbReference type="AlphaFoldDB" id="S7PWW8"/>